<keyword evidence="2" id="KW-1185">Reference proteome</keyword>
<evidence type="ECO:0000313" key="1">
    <source>
        <dbReference type="EMBL" id="MCR0980625.1"/>
    </source>
</evidence>
<evidence type="ECO:0008006" key="3">
    <source>
        <dbReference type="Google" id="ProtNLM"/>
    </source>
</evidence>
<comment type="caution">
    <text evidence="1">The sequence shown here is derived from an EMBL/GenBank/DDBJ whole genome shotgun (WGS) entry which is preliminary data.</text>
</comment>
<evidence type="ECO:0000313" key="2">
    <source>
        <dbReference type="Proteomes" id="UP001524642"/>
    </source>
</evidence>
<accession>A0ABT1WXR2</accession>
<gene>
    <name evidence="1" type="ORF">NRP21_01010</name>
</gene>
<sequence length="164" mass="16979">MSARRRGLLAVLGGGAVVAPALPIPASATPPSMGPVEALARQIPAFSRACDEAEAAWLACPGPEAEKDRLYRASMDAAGLQFDCEDLAMATPPETVMDALLVIALVAAHTHRAAGCDMEHPGAEEKLEGAARYARRAADFIAASMGRDIAAVLGAEYAIPEARA</sequence>
<dbReference type="EMBL" id="JANJOU010000001">
    <property type="protein sequence ID" value="MCR0980625.1"/>
    <property type="molecule type" value="Genomic_DNA"/>
</dbReference>
<reference evidence="1 2" key="1">
    <citation type="submission" date="2022-06" db="EMBL/GenBank/DDBJ databases">
        <title>Roseomonas CN29.</title>
        <authorList>
            <person name="Cheng Y."/>
            <person name="He X."/>
        </authorList>
    </citation>
    <scope>NUCLEOTIDE SEQUENCE [LARGE SCALE GENOMIC DNA]</scope>
    <source>
        <strain evidence="1 2">CN29</strain>
    </source>
</reference>
<organism evidence="1 2">
    <name type="scientific">Roseomonas populi</name>
    <dbReference type="NCBI Taxonomy" id="3121582"/>
    <lineage>
        <taxon>Bacteria</taxon>
        <taxon>Pseudomonadati</taxon>
        <taxon>Pseudomonadota</taxon>
        <taxon>Alphaproteobacteria</taxon>
        <taxon>Acetobacterales</taxon>
        <taxon>Roseomonadaceae</taxon>
        <taxon>Roseomonas</taxon>
    </lineage>
</organism>
<name>A0ABT1WXR2_9PROT</name>
<protein>
    <recommendedName>
        <fullName evidence="3">Secreted protein</fullName>
    </recommendedName>
</protein>
<dbReference type="RefSeq" id="WP_257714307.1">
    <property type="nucleotide sequence ID" value="NZ_JANJOU010000001.1"/>
</dbReference>
<dbReference type="InterPro" id="IPR006311">
    <property type="entry name" value="TAT_signal"/>
</dbReference>
<dbReference type="PROSITE" id="PS51318">
    <property type="entry name" value="TAT"/>
    <property type="match status" value="1"/>
</dbReference>
<proteinExistence type="predicted"/>
<dbReference type="Proteomes" id="UP001524642">
    <property type="component" value="Unassembled WGS sequence"/>
</dbReference>